<dbReference type="Pfam" id="PF03729">
    <property type="entry name" value="DUF308"/>
    <property type="match status" value="1"/>
</dbReference>
<feature type="transmembrane region" description="Helical" evidence="1">
    <location>
        <begin position="46"/>
        <end position="65"/>
    </location>
</feature>
<keyword evidence="1" id="KW-0472">Membrane</keyword>
<dbReference type="InterPro" id="IPR005325">
    <property type="entry name" value="DUF308_memb"/>
</dbReference>
<keyword evidence="3" id="KW-1185">Reference proteome</keyword>
<keyword evidence="1" id="KW-0812">Transmembrane</keyword>
<feature type="transmembrane region" description="Helical" evidence="1">
    <location>
        <begin position="156"/>
        <end position="176"/>
    </location>
</feature>
<dbReference type="EMBL" id="RJQC01000001">
    <property type="protein sequence ID" value="RNM31165.1"/>
    <property type="molecule type" value="Genomic_DNA"/>
</dbReference>
<feature type="transmembrane region" description="Helical" evidence="1">
    <location>
        <begin position="21"/>
        <end position="40"/>
    </location>
</feature>
<protein>
    <recommendedName>
        <fullName evidence="4">DUF308 domain-containing protein</fullName>
    </recommendedName>
</protein>
<accession>A0A3N0I2C3</accession>
<organism evidence="2 3">
    <name type="scientific">Absicoccus porci</name>
    <dbReference type="NCBI Taxonomy" id="2486576"/>
    <lineage>
        <taxon>Bacteria</taxon>
        <taxon>Bacillati</taxon>
        <taxon>Bacillota</taxon>
        <taxon>Erysipelotrichia</taxon>
        <taxon>Erysipelotrichales</taxon>
        <taxon>Erysipelotrichaceae</taxon>
        <taxon>Absicoccus</taxon>
    </lineage>
</organism>
<gene>
    <name evidence="2" type="ORF">EDX97_00900</name>
</gene>
<proteinExistence type="predicted"/>
<evidence type="ECO:0000256" key="1">
    <source>
        <dbReference type="SAM" id="Phobius"/>
    </source>
</evidence>
<dbReference type="GO" id="GO:0005886">
    <property type="term" value="C:plasma membrane"/>
    <property type="evidence" value="ECO:0007669"/>
    <property type="project" value="TreeGrafter"/>
</dbReference>
<keyword evidence="1" id="KW-1133">Transmembrane helix</keyword>
<feature type="transmembrane region" description="Helical" evidence="1">
    <location>
        <begin position="129"/>
        <end position="150"/>
    </location>
</feature>
<dbReference type="PANTHER" id="PTHR34989:SF1">
    <property type="entry name" value="PROTEIN HDED"/>
    <property type="match status" value="1"/>
</dbReference>
<feature type="transmembrane region" description="Helical" evidence="1">
    <location>
        <begin position="72"/>
        <end position="90"/>
    </location>
</feature>
<name>A0A3N0I2C3_9FIRM</name>
<dbReference type="AlphaFoldDB" id="A0A3N0I2C3"/>
<sequence length="203" mass="22749">MREKEGVSFMRNFLQKCQREIIVSAILYAILGIILLVFDVKALGTIIQVLGWIFFVYAIYNFYIYFVRRDSLSSGPLLIAIPFLLIGLVMARNPGFVIGMSSILIGIVILFNGIVHIQTSLVQKDLGYTNWLISLIYSILIAIIGGILIVNPIDTVSTVLKVGGILLIIQACSVFVSQHRIHKLSKEYDKENNIVDGQFKDIK</sequence>
<evidence type="ECO:0000313" key="3">
    <source>
        <dbReference type="Proteomes" id="UP000276568"/>
    </source>
</evidence>
<dbReference type="OrthoDB" id="1651446at2"/>
<dbReference type="Proteomes" id="UP000276568">
    <property type="component" value="Unassembled WGS sequence"/>
</dbReference>
<evidence type="ECO:0000313" key="2">
    <source>
        <dbReference type="EMBL" id="RNM31165.1"/>
    </source>
</evidence>
<comment type="caution">
    <text evidence="2">The sequence shown here is derived from an EMBL/GenBank/DDBJ whole genome shotgun (WGS) entry which is preliminary data.</text>
</comment>
<feature type="transmembrane region" description="Helical" evidence="1">
    <location>
        <begin position="96"/>
        <end position="117"/>
    </location>
</feature>
<dbReference type="InterPro" id="IPR052712">
    <property type="entry name" value="Acid_resist_chaperone_HdeD"/>
</dbReference>
<evidence type="ECO:0008006" key="4">
    <source>
        <dbReference type="Google" id="ProtNLM"/>
    </source>
</evidence>
<dbReference type="PANTHER" id="PTHR34989">
    <property type="entry name" value="PROTEIN HDED"/>
    <property type="match status" value="1"/>
</dbReference>
<reference evidence="2 3" key="1">
    <citation type="submission" date="2018-11" db="EMBL/GenBank/DDBJ databases">
        <title>Clostridium sp. nov., a member of the family Erysipelotrichaceae isolated from pig faeces.</title>
        <authorList>
            <person name="Chang Y.-H."/>
        </authorList>
    </citation>
    <scope>NUCLEOTIDE SEQUENCE [LARGE SCALE GENOMIC DNA]</scope>
    <source>
        <strain evidence="2 3">YH-panp20</strain>
    </source>
</reference>